<gene>
    <name evidence="2" type="primary">LOC142169053</name>
</gene>
<accession>A0AC58SMZ6</accession>
<dbReference type="Proteomes" id="UP000790787">
    <property type="component" value="Chromosome 14"/>
</dbReference>
<evidence type="ECO:0000313" key="2">
    <source>
        <dbReference type="RefSeq" id="XP_075086354.1"/>
    </source>
</evidence>
<evidence type="ECO:0000313" key="1">
    <source>
        <dbReference type="Proteomes" id="UP000790787"/>
    </source>
</evidence>
<reference evidence="1" key="1">
    <citation type="journal article" date="2014" name="Nat. Commun.">
        <title>The tobacco genome sequence and its comparison with those of tomato and potato.</title>
        <authorList>
            <person name="Sierro N."/>
            <person name="Battey J.N."/>
            <person name="Ouadi S."/>
            <person name="Bakaher N."/>
            <person name="Bovet L."/>
            <person name="Willig A."/>
            <person name="Goepfert S."/>
            <person name="Peitsch M.C."/>
            <person name="Ivanov N.V."/>
        </authorList>
    </citation>
    <scope>NUCLEOTIDE SEQUENCE [LARGE SCALE GENOMIC DNA]</scope>
</reference>
<name>A0AC58SMZ6_TOBAC</name>
<keyword evidence="1" id="KW-1185">Reference proteome</keyword>
<protein>
    <submittedName>
        <fullName evidence="2">Uncharacterized protein LOC142169053</fullName>
    </submittedName>
</protein>
<organism evidence="1 2">
    <name type="scientific">Nicotiana tabacum</name>
    <name type="common">Common tobacco</name>
    <dbReference type="NCBI Taxonomy" id="4097"/>
    <lineage>
        <taxon>Eukaryota</taxon>
        <taxon>Viridiplantae</taxon>
        <taxon>Streptophyta</taxon>
        <taxon>Embryophyta</taxon>
        <taxon>Tracheophyta</taxon>
        <taxon>Spermatophyta</taxon>
        <taxon>Magnoliopsida</taxon>
        <taxon>eudicotyledons</taxon>
        <taxon>Gunneridae</taxon>
        <taxon>Pentapetalae</taxon>
        <taxon>asterids</taxon>
        <taxon>lamiids</taxon>
        <taxon>Solanales</taxon>
        <taxon>Solanaceae</taxon>
        <taxon>Nicotianoideae</taxon>
        <taxon>Nicotianeae</taxon>
        <taxon>Nicotiana</taxon>
    </lineage>
</organism>
<proteinExistence type="predicted"/>
<dbReference type="RefSeq" id="XP_075086354.1">
    <property type="nucleotide sequence ID" value="XM_075230253.1"/>
</dbReference>
<sequence>MSFTCELEHRALWALRQLNLDMKAVGTNRVTELHDHDELHYHDFESIRLYKERMKMIHDKNIVEHNFKLGDLVLLYNSRLKLFPGKLKSRWLGPFCVLEVHPTKAVAIESKDGVQKFTVNGKRLKHHLGMDEEKVVSVIYLKEPQVLSEP</sequence>
<reference evidence="2" key="2">
    <citation type="submission" date="2025-08" db="UniProtKB">
        <authorList>
            <consortium name="RefSeq"/>
        </authorList>
    </citation>
    <scope>IDENTIFICATION</scope>
    <source>
        <tissue evidence="2">Leaf</tissue>
    </source>
</reference>